<keyword evidence="1" id="KW-1133">Transmembrane helix</keyword>
<evidence type="ECO:0000313" key="3">
    <source>
        <dbReference type="EMBL" id="TGY92534.1"/>
    </source>
</evidence>
<comment type="caution">
    <text evidence="3">The sequence shown here is derived from an EMBL/GenBank/DDBJ whole genome shotgun (WGS) entry which is preliminary data.</text>
</comment>
<keyword evidence="4" id="KW-1185">Reference proteome</keyword>
<dbReference type="PANTHER" id="PTHR37299:SF1">
    <property type="entry name" value="STAGE 0 SPORULATION PROTEIN A HOMOLOG"/>
    <property type="match status" value="1"/>
</dbReference>
<feature type="transmembrane region" description="Helical" evidence="1">
    <location>
        <begin position="46"/>
        <end position="69"/>
    </location>
</feature>
<dbReference type="RefSeq" id="WP_135945669.1">
    <property type="nucleotide sequence ID" value="NZ_BMEI01000003.1"/>
</dbReference>
<proteinExistence type="predicted"/>
<evidence type="ECO:0000313" key="4">
    <source>
        <dbReference type="Proteomes" id="UP000305451"/>
    </source>
</evidence>
<dbReference type="OrthoDB" id="9781059at2"/>
<organism evidence="3 4">
    <name type="scientific">Marinicauda pacifica</name>
    <dbReference type="NCBI Taxonomy" id="1133559"/>
    <lineage>
        <taxon>Bacteria</taxon>
        <taxon>Pseudomonadati</taxon>
        <taxon>Pseudomonadota</taxon>
        <taxon>Alphaproteobacteria</taxon>
        <taxon>Maricaulales</taxon>
        <taxon>Maricaulaceae</taxon>
        <taxon>Marinicauda</taxon>
    </lineage>
</organism>
<gene>
    <name evidence="3" type="ORF">E5162_12945</name>
</gene>
<feature type="domain" description="HTH LytTR-type" evidence="2">
    <location>
        <begin position="173"/>
        <end position="275"/>
    </location>
</feature>
<feature type="transmembrane region" description="Helical" evidence="1">
    <location>
        <begin position="12"/>
        <end position="34"/>
    </location>
</feature>
<reference evidence="3 4" key="1">
    <citation type="journal article" date="2013" name="Int. J. Syst. Evol. Microbiol.">
        <title>Marinicauda pacifica gen. nov., sp. nov., a prosthecate alphaproteobacterium of the family Hyphomonadaceae isolated from deep seawater.</title>
        <authorList>
            <person name="Zhang X.Y."/>
            <person name="Li G.W."/>
            <person name="Wang C.S."/>
            <person name="Zhang Y.J."/>
            <person name="Xu X.W."/>
            <person name="Li H."/>
            <person name="Liu A."/>
            <person name="Liu C."/>
            <person name="Xie B.B."/>
            <person name="Qin Q.L."/>
            <person name="Xu Z."/>
            <person name="Chen X.L."/>
            <person name="Zhou B.C."/>
            <person name="Zhang Y.Z."/>
        </authorList>
    </citation>
    <scope>NUCLEOTIDE SEQUENCE [LARGE SCALE GENOMIC DNA]</scope>
    <source>
        <strain evidence="3 4">P-1 km-3</strain>
    </source>
</reference>
<dbReference type="PROSITE" id="PS50930">
    <property type="entry name" value="HTH_LYTTR"/>
    <property type="match status" value="1"/>
</dbReference>
<dbReference type="Proteomes" id="UP000305451">
    <property type="component" value="Unassembled WGS sequence"/>
</dbReference>
<dbReference type="Pfam" id="PF04397">
    <property type="entry name" value="LytTR"/>
    <property type="match status" value="1"/>
</dbReference>
<dbReference type="AlphaFoldDB" id="A0A4S2H9J3"/>
<evidence type="ECO:0000259" key="2">
    <source>
        <dbReference type="PROSITE" id="PS50930"/>
    </source>
</evidence>
<keyword evidence="1" id="KW-0472">Membrane</keyword>
<dbReference type="Gene3D" id="2.40.50.1020">
    <property type="entry name" value="LytTr DNA-binding domain"/>
    <property type="match status" value="1"/>
</dbReference>
<accession>A0A4S2H9J3</accession>
<protein>
    <submittedName>
        <fullName evidence="3">LytTR family transcriptional regulator</fullName>
    </submittedName>
</protein>
<dbReference type="InterPro" id="IPR046947">
    <property type="entry name" value="LytR-like"/>
</dbReference>
<dbReference type="SMART" id="SM00850">
    <property type="entry name" value="LytTR"/>
    <property type="match status" value="1"/>
</dbReference>
<dbReference type="InterPro" id="IPR012379">
    <property type="entry name" value="LytTR_MHYE"/>
</dbReference>
<feature type="transmembrane region" description="Helical" evidence="1">
    <location>
        <begin position="89"/>
        <end position="116"/>
    </location>
</feature>
<sequence length="275" mass="30358">MTTPDLEHRVLRHAFACFAIASVGFWLVNGLSAAEEWRRAGETGGWVRALVLEGTSNLTILALFVPVALLERRAPATLDSWRTSLPIHLLGGTVFSLVHIAAMNAMRTVLWPVLFGRQYGLDGQLWGELVYEYRKDVLSYALILAILAVFRAREDAVQQARAARRDARAENIITLRCGGRELRLPAGEILSAAAAGNYAEIRTRAGSHLARITLTELERLLNEAGRDPVRVHRSHLVARQAVREIIPAADGDAEAVLEDGACIPVSRRFRDRLKG</sequence>
<name>A0A4S2H9J3_9PROT</name>
<keyword evidence="1" id="KW-0812">Transmembrane</keyword>
<dbReference type="EMBL" id="SRXV01000003">
    <property type="protein sequence ID" value="TGY92534.1"/>
    <property type="molecule type" value="Genomic_DNA"/>
</dbReference>
<evidence type="ECO:0000256" key="1">
    <source>
        <dbReference type="SAM" id="Phobius"/>
    </source>
</evidence>
<dbReference type="PIRSF" id="PIRSF031767">
    <property type="entry name" value="MHYE_LytTR"/>
    <property type="match status" value="1"/>
</dbReference>
<dbReference type="GO" id="GO:0000156">
    <property type="term" value="F:phosphorelay response regulator activity"/>
    <property type="evidence" value="ECO:0007669"/>
    <property type="project" value="InterPro"/>
</dbReference>
<dbReference type="InterPro" id="IPR007492">
    <property type="entry name" value="LytTR_DNA-bd_dom"/>
</dbReference>
<dbReference type="GO" id="GO:0003677">
    <property type="term" value="F:DNA binding"/>
    <property type="evidence" value="ECO:0007669"/>
    <property type="project" value="InterPro"/>
</dbReference>
<dbReference type="PANTHER" id="PTHR37299">
    <property type="entry name" value="TRANSCRIPTIONAL REGULATOR-RELATED"/>
    <property type="match status" value="1"/>
</dbReference>